<organism evidence="1 2">
    <name type="scientific">Aspergillus melleus</name>
    <dbReference type="NCBI Taxonomy" id="138277"/>
    <lineage>
        <taxon>Eukaryota</taxon>
        <taxon>Fungi</taxon>
        <taxon>Dikarya</taxon>
        <taxon>Ascomycota</taxon>
        <taxon>Pezizomycotina</taxon>
        <taxon>Eurotiomycetes</taxon>
        <taxon>Eurotiomycetidae</taxon>
        <taxon>Eurotiales</taxon>
        <taxon>Aspergillaceae</taxon>
        <taxon>Aspergillus</taxon>
        <taxon>Aspergillus subgen. Circumdati</taxon>
    </lineage>
</organism>
<evidence type="ECO:0000313" key="2">
    <source>
        <dbReference type="Proteomes" id="UP001177260"/>
    </source>
</evidence>
<gene>
    <name evidence="1" type="ORF">N8T08_001865</name>
</gene>
<comment type="caution">
    <text evidence="1">The sequence shown here is derived from an EMBL/GenBank/DDBJ whole genome shotgun (WGS) entry which is preliminary data.</text>
</comment>
<proteinExistence type="predicted"/>
<keyword evidence="2" id="KW-1185">Reference proteome</keyword>
<dbReference type="EMBL" id="JAOPJF010000013">
    <property type="protein sequence ID" value="KAK1147126.1"/>
    <property type="molecule type" value="Genomic_DNA"/>
</dbReference>
<sequence length="280" mass="31747">MEFLLQNQFSLNSLYNNGVRYLSREEEDIAMAKASARFNRTKSHAVMEVRETEHDSIEFVEAVRKLVKDWLALGKDRESYLNIPPPSRDTMNDDTKLMPSTLNNYRKRLVHQLIEVEYPSLVTISHPTFIQVIDYDEEREKAHAKYNGRKNEHEAGYDSLLTAQVFIKLSAQLRDGGVSETAKPTKPQSQPNKQSSKQKRSAKKTGDIGLPTRFDVLGIDEVGDTDRDLASGDEDIRRDEAAEKASKGHLIPRSGADFWTVYSNKLRVFGTESVCHVGNS</sequence>
<dbReference type="Proteomes" id="UP001177260">
    <property type="component" value="Unassembled WGS sequence"/>
</dbReference>
<evidence type="ECO:0000313" key="1">
    <source>
        <dbReference type="EMBL" id="KAK1147126.1"/>
    </source>
</evidence>
<reference evidence="1 2" key="1">
    <citation type="journal article" date="2023" name="ACS Omega">
        <title>Identification of the Neoaspergillic Acid Biosynthesis Gene Cluster by Establishing an In Vitro CRISPR-Ribonucleoprotein Genetic System in Aspergillus melleus.</title>
        <authorList>
            <person name="Yuan B."/>
            <person name="Grau M.F."/>
            <person name="Murata R.M."/>
            <person name="Torok T."/>
            <person name="Venkateswaran K."/>
            <person name="Stajich J.E."/>
            <person name="Wang C.C.C."/>
        </authorList>
    </citation>
    <scope>NUCLEOTIDE SEQUENCE [LARGE SCALE GENOMIC DNA]</scope>
    <source>
        <strain evidence="1 2">IMV 1140</strain>
    </source>
</reference>
<protein>
    <submittedName>
        <fullName evidence="1">Uncharacterized protein</fullName>
    </submittedName>
</protein>
<accession>A0ACC3BA12</accession>
<name>A0ACC3BA12_9EURO</name>